<keyword evidence="3" id="KW-1185">Reference proteome</keyword>
<name>A0A087GVI7_ARAAL</name>
<proteinExistence type="predicted"/>
<dbReference type="Gramene" id="KFK33889">
    <property type="protein sequence ID" value="KFK33889"/>
    <property type="gene ID" value="AALP_AA5G073400"/>
</dbReference>
<dbReference type="AlphaFoldDB" id="A0A087GVI7"/>
<evidence type="ECO:0000313" key="2">
    <source>
        <dbReference type="EMBL" id="KFK33889.1"/>
    </source>
</evidence>
<reference evidence="3" key="1">
    <citation type="journal article" date="2015" name="Nat. Plants">
        <title>Genome expansion of Arabis alpina linked with retrotransposition and reduced symmetric DNA methylation.</title>
        <authorList>
            <person name="Willing E.M."/>
            <person name="Rawat V."/>
            <person name="Mandakova T."/>
            <person name="Maumus F."/>
            <person name="James G.V."/>
            <person name="Nordstroem K.J."/>
            <person name="Becker C."/>
            <person name="Warthmann N."/>
            <person name="Chica C."/>
            <person name="Szarzynska B."/>
            <person name="Zytnicki M."/>
            <person name="Albani M.C."/>
            <person name="Kiefer C."/>
            <person name="Bergonzi S."/>
            <person name="Castaings L."/>
            <person name="Mateos J.L."/>
            <person name="Berns M.C."/>
            <person name="Bujdoso N."/>
            <person name="Piofczyk T."/>
            <person name="de Lorenzo L."/>
            <person name="Barrero-Sicilia C."/>
            <person name="Mateos I."/>
            <person name="Piednoel M."/>
            <person name="Hagmann J."/>
            <person name="Chen-Min-Tao R."/>
            <person name="Iglesias-Fernandez R."/>
            <person name="Schuster S.C."/>
            <person name="Alonso-Blanco C."/>
            <person name="Roudier F."/>
            <person name="Carbonero P."/>
            <person name="Paz-Ares J."/>
            <person name="Davis S.J."/>
            <person name="Pecinka A."/>
            <person name="Quesneville H."/>
            <person name="Colot V."/>
            <person name="Lysak M.A."/>
            <person name="Weigel D."/>
            <person name="Coupland G."/>
            <person name="Schneeberger K."/>
        </authorList>
    </citation>
    <scope>NUCLEOTIDE SEQUENCE [LARGE SCALE GENOMIC DNA]</scope>
    <source>
        <strain evidence="3">cv. Pajares</strain>
    </source>
</reference>
<organism evidence="2 3">
    <name type="scientific">Arabis alpina</name>
    <name type="common">Alpine rock-cress</name>
    <dbReference type="NCBI Taxonomy" id="50452"/>
    <lineage>
        <taxon>Eukaryota</taxon>
        <taxon>Viridiplantae</taxon>
        <taxon>Streptophyta</taxon>
        <taxon>Embryophyta</taxon>
        <taxon>Tracheophyta</taxon>
        <taxon>Spermatophyta</taxon>
        <taxon>Magnoliopsida</taxon>
        <taxon>eudicotyledons</taxon>
        <taxon>Gunneridae</taxon>
        <taxon>Pentapetalae</taxon>
        <taxon>rosids</taxon>
        <taxon>malvids</taxon>
        <taxon>Brassicales</taxon>
        <taxon>Brassicaceae</taxon>
        <taxon>Arabideae</taxon>
        <taxon>Arabis</taxon>
    </lineage>
</organism>
<evidence type="ECO:0000313" key="3">
    <source>
        <dbReference type="Proteomes" id="UP000029120"/>
    </source>
</evidence>
<protein>
    <submittedName>
        <fullName evidence="2">Uncharacterized protein</fullName>
    </submittedName>
</protein>
<gene>
    <name evidence="2" type="ordered locus">AALP_Aa5g073400</name>
</gene>
<evidence type="ECO:0000256" key="1">
    <source>
        <dbReference type="SAM" id="MobiDB-lite"/>
    </source>
</evidence>
<sequence length="81" mass="9680">MRIQNRATMVNEFFQQALDSNTRSTEKKAKKTNKPNPVMPKNYYPLKRNRESDRSRKQNQSKPKSKIRKDRKTTIKQTINI</sequence>
<feature type="compositionally biased region" description="Basic residues" evidence="1">
    <location>
        <begin position="57"/>
        <end position="71"/>
    </location>
</feature>
<feature type="region of interest" description="Disordered" evidence="1">
    <location>
        <begin position="14"/>
        <end position="81"/>
    </location>
</feature>
<feature type="compositionally biased region" description="Polar residues" evidence="1">
    <location>
        <begin position="14"/>
        <end position="23"/>
    </location>
</feature>
<dbReference type="EMBL" id="CM002873">
    <property type="protein sequence ID" value="KFK33889.1"/>
    <property type="molecule type" value="Genomic_DNA"/>
</dbReference>
<accession>A0A087GVI7</accession>
<dbReference type="Proteomes" id="UP000029120">
    <property type="component" value="Chromosome 5"/>
</dbReference>